<organism evidence="7 8">
    <name type="scientific">Desulfonatronospira thiodismutans ASO3-1</name>
    <dbReference type="NCBI Taxonomy" id="555779"/>
    <lineage>
        <taxon>Bacteria</taxon>
        <taxon>Pseudomonadati</taxon>
        <taxon>Thermodesulfobacteriota</taxon>
        <taxon>Desulfovibrionia</taxon>
        <taxon>Desulfovibrionales</taxon>
        <taxon>Desulfonatronovibrionaceae</taxon>
        <taxon>Desulfonatronospira</taxon>
    </lineage>
</organism>
<evidence type="ECO:0000313" key="8">
    <source>
        <dbReference type="Proteomes" id="UP000005496"/>
    </source>
</evidence>
<dbReference type="InterPro" id="IPR018709">
    <property type="entry name" value="CoA_activase_DUF2229"/>
</dbReference>
<keyword evidence="2" id="KW-0479">Metal-binding</keyword>
<name>D6SNW4_9BACT</name>
<dbReference type="PANTHER" id="PTHR32329:SF7">
    <property type="entry name" value="ACTIVATOR OF 2-HYDROXYACYL-COA-HYDRATASE"/>
    <property type="match status" value="1"/>
</dbReference>
<comment type="caution">
    <text evidence="7">The sequence shown here is derived from an EMBL/GenBank/DDBJ whole genome shotgun (WGS) entry which is preliminary data.</text>
</comment>
<keyword evidence="8" id="KW-1185">Reference proteome</keyword>
<dbReference type="InterPro" id="IPR008275">
    <property type="entry name" value="CoA_E_activase_dom"/>
</dbReference>
<evidence type="ECO:0000256" key="1">
    <source>
        <dbReference type="ARBA" id="ARBA00001966"/>
    </source>
</evidence>
<dbReference type="CDD" id="cd24034">
    <property type="entry name" value="ASKHA_NBD_O66634-like_rpt1"/>
    <property type="match status" value="1"/>
</dbReference>
<evidence type="ECO:0000256" key="2">
    <source>
        <dbReference type="ARBA" id="ARBA00022723"/>
    </source>
</evidence>
<keyword evidence="3" id="KW-0408">Iron</keyword>
<dbReference type="InterPro" id="IPR043129">
    <property type="entry name" value="ATPase_NBD"/>
</dbReference>
<reference evidence="7" key="1">
    <citation type="submission" date="2010-05" db="EMBL/GenBank/DDBJ databases">
        <title>The draft genome of Desulfonatronospira thiodismutans ASO3-1.</title>
        <authorList>
            <consortium name="US DOE Joint Genome Institute (JGI-PGF)"/>
            <person name="Lucas S."/>
            <person name="Copeland A."/>
            <person name="Lapidus A."/>
            <person name="Cheng J.-F."/>
            <person name="Bruce D."/>
            <person name="Goodwin L."/>
            <person name="Pitluck S."/>
            <person name="Chertkov O."/>
            <person name="Brettin T."/>
            <person name="Detter J.C."/>
            <person name="Han C."/>
            <person name="Land M.L."/>
            <person name="Hauser L."/>
            <person name="Kyrpides N."/>
            <person name="Mikhailova N."/>
            <person name="Muyzer G."/>
            <person name="Woyke T."/>
        </authorList>
    </citation>
    <scope>NUCLEOTIDE SEQUENCE [LARGE SCALE GENOMIC DNA]</scope>
    <source>
        <strain evidence="7">ASO3-1</strain>
    </source>
</reference>
<keyword evidence="4" id="KW-0411">Iron-sulfur</keyword>
<evidence type="ECO:0000256" key="4">
    <source>
        <dbReference type="ARBA" id="ARBA00023014"/>
    </source>
</evidence>
<dbReference type="Gene3D" id="3.30.420.40">
    <property type="match status" value="4"/>
</dbReference>
<dbReference type="InterPro" id="IPR051805">
    <property type="entry name" value="Dehydratase_Activator_Redct"/>
</dbReference>
<dbReference type="eggNOG" id="COG1924">
    <property type="taxonomic scope" value="Bacteria"/>
</dbReference>
<dbReference type="NCBIfam" id="TIGR00241">
    <property type="entry name" value="CoA_E_activ"/>
    <property type="match status" value="1"/>
</dbReference>
<accession>D6SNW4</accession>
<evidence type="ECO:0000259" key="5">
    <source>
        <dbReference type="Pfam" id="PF01869"/>
    </source>
</evidence>
<dbReference type="EMBL" id="ACJN02000002">
    <property type="protein sequence ID" value="EFI34440.1"/>
    <property type="molecule type" value="Genomic_DNA"/>
</dbReference>
<dbReference type="eggNOG" id="COG3580">
    <property type="taxonomic scope" value="Bacteria"/>
</dbReference>
<protein>
    <submittedName>
        <fullName evidence="7">CoA-substrate-specific enzyme activase</fullName>
    </submittedName>
</protein>
<feature type="domain" description="DUF2229" evidence="6">
    <location>
        <begin position="694"/>
        <end position="910"/>
    </location>
</feature>
<dbReference type="Pfam" id="PF01869">
    <property type="entry name" value="BcrAD_BadFG"/>
    <property type="match status" value="2"/>
</dbReference>
<dbReference type="AlphaFoldDB" id="D6SNW4"/>
<evidence type="ECO:0000256" key="3">
    <source>
        <dbReference type="ARBA" id="ARBA00023004"/>
    </source>
</evidence>
<dbReference type="SUPFAM" id="SSF53067">
    <property type="entry name" value="Actin-like ATPase domain"/>
    <property type="match status" value="2"/>
</dbReference>
<sequence length="1021" mass="113189">MTYDVGLDVGSVSINCCVVDSHGEIAFEAPYKRHFGLILEETRKTLSDIYNRFDPAQIDSVSFTGSQGQIVSQLLDAPFEVETIAQVLGTTRVLPGVRSLIAIGGQDAALFQLEYDQDNNWYLEAFNLNSPCASGTGSFIDQQAERLAYAMYGGDFEMDQNQLQKVLRDFIALGLQSTYPAPVACRCTVFTKSDMIHLQNKGESLSNIIAGLHHGTAANYLSTIVSNRELHEPVAFIGGMAENELLVQAFRKHFPQLQVPEHHTALGALGTALQSQKQGRKNTVKPESLDESMATSAYSFPRAETLELNLSHFDPDNSLKPVKSPARGTIKAFLGIDIGSTSTKYSLVDEQGRIIHKRYVATKGKPIEVAQELLQHLDQEVGDKIDLQAVGTTGSGRNVVGDFLDADLIIDEITAHARGAVKVDSGIDTIFEIGGQDSKYISIQDSHPVDFVMNKICAAGTGSFLHELANKMNINIVGQFQDIALSAPAPVNLAERCTVFMESDLVGYSQKGAKRDDLIAGLCFAIVRNYLHRVVESRHIGNKIMFLGGPSLNKGIVAAFEQVLQKPVIVPKNREVMGAYGTALAVQEKFNSGEIKVKERDLKDLAAIEVNFKESICRADKNCHNECKLKIYNFGGRKSIWGGDCGRYEASTVQGRTKDNFFLLRGELFNQHLPQDALVDWKSMEKPRPGQPIVGIPMALHSLEWGILWANIFSELGLNVLFSPATNHDIASTGVESMTAETCFPVKVFHGHVNHLQRSPADYLFLPNPINVPTPDEDGERGVLCPMVESSQYMATAALQLDESRLIRPTLFLKEGIESIAQNLYKALPPGLKFREKEVQRAVSLAWVRQMEFKKTMQQKGREIISGLDQTSPVWVVTGRPYNLYDERLNLRLGRQLAKLDITALPMDFVDFEQVNLKDFPRMYWGLGGRILRTAKLIAQKPNWFGVHLTNFSCGPDSFLEHFFGHILQQKPPLVLELDEHSAVAGVLTRIEAYKNVVQNILKENLVKKEKRTSLDQAVGQ</sequence>
<comment type="cofactor">
    <cofactor evidence="1">
        <name>[4Fe-4S] cluster</name>
        <dbReference type="ChEBI" id="CHEBI:49883"/>
    </cofactor>
</comment>
<dbReference type="InterPro" id="IPR002731">
    <property type="entry name" value="ATPase_BadF"/>
</dbReference>
<dbReference type="RefSeq" id="WP_008869762.1">
    <property type="nucleotide sequence ID" value="NZ_ACJN02000002.1"/>
</dbReference>
<feature type="domain" description="ATPase BadF/BadG/BcrA/BcrD type" evidence="5">
    <location>
        <begin position="334"/>
        <end position="584"/>
    </location>
</feature>
<dbReference type="PANTHER" id="PTHR32329">
    <property type="entry name" value="BIFUNCTIONAL PROTEIN [INCLUDES 2-HYDROXYACYL-COA DEHYDRATASE (N-TER) AND ITS ACTIVATOR DOMAIN (C_TERM)-RELATED"/>
    <property type="match status" value="1"/>
</dbReference>
<evidence type="ECO:0000259" key="6">
    <source>
        <dbReference type="Pfam" id="PF09989"/>
    </source>
</evidence>
<evidence type="ECO:0000313" key="7">
    <source>
        <dbReference type="EMBL" id="EFI34440.1"/>
    </source>
</evidence>
<dbReference type="GO" id="GO:0046872">
    <property type="term" value="F:metal ion binding"/>
    <property type="evidence" value="ECO:0007669"/>
    <property type="project" value="UniProtKB-KW"/>
</dbReference>
<dbReference type="Proteomes" id="UP000005496">
    <property type="component" value="Unassembled WGS sequence"/>
</dbReference>
<gene>
    <name evidence="7" type="ORF">Dthio_PD1799</name>
</gene>
<proteinExistence type="predicted"/>
<feature type="domain" description="ATPase BadF/BadG/BcrA/BcrD type" evidence="5">
    <location>
        <begin position="5"/>
        <end position="268"/>
    </location>
</feature>
<dbReference type="Pfam" id="PF09989">
    <property type="entry name" value="DUF2229"/>
    <property type="match status" value="1"/>
</dbReference>
<dbReference type="GO" id="GO:0051536">
    <property type="term" value="F:iron-sulfur cluster binding"/>
    <property type="evidence" value="ECO:0007669"/>
    <property type="project" value="UniProtKB-KW"/>
</dbReference>
<dbReference type="OrthoDB" id="9177882at2"/>
<dbReference type="CDD" id="cd24035">
    <property type="entry name" value="ASKHA_NBD_O66634-like_rpt2"/>
    <property type="match status" value="1"/>
</dbReference>